<dbReference type="eggNOG" id="KOG3789">
    <property type="taxonomic scope" value="Eukaryota"/>
</dbReference>
<dbReference type="AlphaFoldDB" id="G8BYB2"/>
<dbReference type="OMA" id="IDVNWDP"/>
<feature type="region of interest" description="Disordered" evidence="2">
    <location>
        <begin position="426"/>
        <end position="445"/>
    </location>
</feature>
<evidence type="ECO:0000313" key="4">
    <source>
        <dbReference type="Proteomes" id="UP000005666"/>
    </source>
</evidence>
<dbReference type="GO" id="GO:0010508">
    <property type="term" value="P:positive regulation of autophagy"/>
    <property type="evidence" value="ECO:0007669"/>
    <property type="project" value="EnsemblFungi"/>
</dbReference>
<dbReference type="GO" id="GO:0015840">
    <property type="term" value="P:urea transport"/>
    <property type="evidence" value="ECO:0007669"/>
    <property type="project" value="EnsemblFungi"/>
</dbReference>
<evidence type="ECO:0000256" key="2">
    <source>
        <dbReference type="SAM" id="MobiDB-lite"/>
    </source>
</evidence>
<dbReference type="GO" id="GO:0015824">
    <property type="term" value="P:proline transport"/>
    <property type="evidence" value="ECO:0007669"/>
    <property type="project" value="EnsemblFungi"/>
</dbReference>
<dbReference type="PANTHER" id="PTHR12991">
    <property type="entry name" value="NITROGEN PERMEASE REGULATOR 2/TUMOR SUPPRESSOR CANDIDATE 4"/>
    <property type="match status" value="1"/>
</dbReference>
<dbReference type="GO" id="GO:0005774">
    <property type="term" value="C:vacuolar membrane"/>
    <property type="evidence" value="ECO:0007669"/>
    <property type="project" value="TreeGrafter"/>
</dbReference>
<name>G8BYB2_TETPH</name>
<dbReference type="RefSeq" id="XP_003687288.1">
    <property type="nucleotide sequence ID" value="XM_003687240.1"/>
</dbReference>
<dbReference type="STRING" id="1071381.G8BYB2"/>
<evidence type="ECO:0008006" key="5">
    <source>
        <dbReference type="Google" id="ProtNLM"/>
    </source>
</evidence>
<accession>G8BYB2</accession>
<keyword evidence="4" id="KW-1185">Reference proteome</keyword>
<evidence type="ECO:0000313" key="3">
    <source>
        <dbReference type="EMBL" id="CCE64854.1"/>
    </source>
</evidence>
<sequence length="675" mass="77304">MNNSFDGFVPIHGIFYSVFHPTEGTKVSYEFPPSNLVKSGINFDAIKNYVIPKPQLCHKLLTLKYNNYRIVGYPIIINSSLYARNNFSFNLVFVFPYECETSPYEPVVERLGKMFCELEGQCQFLSKCEKDMAYFDFKLISNLIDQDKSNTEPDNNILSKTNSMILPTISNIDTTVGSTNTQDKANSKEVEYLFSKYNVIQNYIKNDKMQLSMNDILMRVFQDLNSYSECYIPIDDGNAIDIKLFPTLMPPIDSISVEDVPIPTVNLNKIIDVNWDPTMLKIVPYIDGLNSIFKIANLSNSDAMLVIECIRHFVYYGCVILSDIFQFSNIYAPTSSITDFLTDPTLATECQIYVTSPEDSLLSALPFKKGRKMVKNRRSASIASHFTSSSSLRQNLNSKASSFISDEGHHNDDTAYPNHDSIYENRRRSESSFSSGNNDEMHQNRNYLPTKSTLFDLYRSLSQGVKLEEWYQINFNSIRDNFIDIRRFIIFGIIKRIIYRCHSYPLPKNYEAFSKLNDLKNLQNGPKIVKNKSQSYTYNIFSTSDIKFGVDLYTDTKKKLHTLDVDVADRVLNNVYKKLSTNGRPTTSINGQGQHPSKVAFKNQSYDNDLPGLMNNLGIEATKFSREININDKIYLLDALQSAENLDNICSNLELSREEVETLLNELTEYRIINC</sequence>
<dbReference type="HOGENOM" id="CLU_014995_3_0_1"/>
<evidence type="ECO:0000256" key="1">
    <source>
        <dbReference type="ARBA" id="ARBA00008433"/>
    </source>
</evidence>
<gene>
    <name evidence="3" type="primary">TPHA0J00310</name>
    <name evidence="3" type="ordered locus">TPHA_0J00310</name>
</gene>
<dbReference type="GO" id="GO:1990130">
    <property type="term" value="C:GATOR1 complex"/>
    <property type="evidence" value="ECO:0007669"/>
    <property type="project" value="EnsemblFungi"/>
</dbReference>
<dbReference type="OrthoDB" id="338854at2759"/>
<comment type="similarity">
    <text evidence="1">Belongs to the NPR2 family.</text>
</comment>
<dbReference type="GO" id="GO:0005096">
    <property type="term" value="F:GTPase activator activity"/>
    <property type="evidence" value="ECO:0007669"/>
    <property type="project" value="TreeGrafter"/>
</dbReference>
<dbReference type="GeneID" id="11533192"/>
<dbReference type="Proteomes" id="UP000005666">
    <property type="component" value="Chromosome 10"/>
</dbReference>
<dbReference type="InterPro" id="IPR009348">
    <property type="entry name" value="NPR2-like"/>
</dbReference>
<dbReference type="GO" id="GO:0009410">
    <property type="term" value="P:response to xenobiotic stimulus"/>
    <property type="evidence" value="ECO:0007669"/>
    <property type="project" value="EnsemblFungi"/>
</dbReference>
<dbReference type="Pfam" id="PF06218">
    <property type="entry name" value="NPR2"/>
    <property type="match status" value="1"/>
</dbReference>
<dbReference type="GO" id="GO:1904262">
    <property type="term" value="P:negative regulation of TORC1 signaling"/>
    <property type="evidence" value="ECO:0007669"/>
    <property type="project" value="EnsemblFungi"/>
</dbReference>
<dbReference type="GO" id="GO:0034198">
    <property type="term" value="P:cellular response to amino acid starvation"/>
    <property type="evidence" value="ECO:0007669"/>
    <property type="project" value="EnsemblFungi"/>
</dbReference>
<dbReference type="GO" id="GO:2000785">
    <property type="term" value="P:regulation of autophagosome assembly"/>
    <property type="evidence" value="ECO:0007669"/>
    <property type="project" value="EnsemblFungi"/>
</dbReference>
<dbReference type="EMBL" id="HE612865">
    <property type="protein sequence ID" value="CCE64854.1"/>
    <property type="molecule type" value="Genomic_DNA"/>
</dbReference>
<protein>
    <recommendedName>
        <fullName evidence="5">Nitrogen permease regulator 2</fullName>
    </recommendedName>
</protein>
<proteinExistence type="inferred from homology"/>
<organism evidence="3 4">
    <name type="scientific">Tetrapisispora phaffii (strain ATCC 24235 / CBS 4417 / NBRC 1672 / NRRL Y-8282 / UCD 70-5)</name>
    <name type="common">Yeast</name>
    <name type="synonym">Fabospora phaffii</name>
    <dbReference type="NCBI Taxonomy" id="1071381"/>
    <lineage>
        <taxon>Eukaryota</taxon>
        <taxon>Fungi</taxon>
        <taxon>Dikarya</taxon>
        <taxon>Ascomycota</taxon>
        <taxon>Saccharomycotina</taxon>
        <taxon>Saccharomycetes</taxon>
        <taxon>Saccharomycetales</taxon>
        <taxon>Saccharomycetaceae</taxon>
        <taxon>Tetrapisispora</taxon>
    </lineage>
</organism>
<reference evidence="3 4" key="1">
    <citation type="journal article" date="2011" name="Proc. Natl. Acad. Sci. U.S.A.">
        <title>Evolutionary erosion of yeast sex chromosomes by mating-type switching accidents.</title>
        <authorList>
            <person name="Gordon J.L."/>
            <person name="Armisen D."/>
            <person name="Proux-Wera E."/>
            <person name="Oheigeartaigh S.S."/>
            <person name="Byrne K.P."/>
            <person name="Wolfe K.H."/>
        </authorList>
    </citation>
    <scope>NUCLEOTIDE SEQUENCE [LARGE SCALE GENOMIC DNA]</scope>
    <source>
        <strain evidence="4">ATCC 24235 / CBS 4417 / NBRC 1672 / NRRL Y-8282 / UCD 70-5</strain>
    </source>
</reference>
<dbReference type="PANTHER" id="PTHR12991:SF10">
    <property type="entry name" value="GATOR COMPLEX PROTEIN NPRL2"/>
    <property type="match status" value="1"/>
</dbReference>
<dbReference type="GO" id="GO:0006995">
    <property type="term" value="P:cellular response to nitrogen starvation"/>
    <property type="evidence" value="ECO:0007669"/>
    <property type="project" value="EnsemblFungi"/>
</dbReference>
<dbReference type="KEGG" id="tpf:TPHA_0J00310"/>